<sequence length="218" mass="23277">MKVTKKGINAIKNGTQIKLTFVLICSLNQRSKEIYQMIFKKSVSVKIVFLITAISFQVYCGGNNGADKDNLLIGVLLASNTISQPLQSAQNLPQPANNTATFIVNGVSSTLGSVENCNTTEVGFQLSGTQVVPRFSVTTIDFSIKGQVTLVSGGGNFTLDIDTATGENYQPTSTCSATILESSANVYDIQSKDCAVKDTIQASARPNATISFRARCTK</sequence>
<comment type="caution">
    <text evidence="1">The sequence shown here is derived from an EMBL/GenBank/DDBJ whole genome shotgun (WGS) entry which is preliminary data.</text>
</comment>
<organism evidence="1 2">
    <name type="scientific">Leptospira stimsonii</name>
    <dbReference type="NCBI Taxonomy" id="2202203"/>
    <lineage>
        <taxon>Bacteria</taxon>
        <taxon>Pseudomonadati</taxon>
        <taxon>Spirochaetota</taxon>
        <taxon>Spirochaetia</taxon>
        <taxon>Leptospirales</taxon>
        <taxon>Leptospiraceae</taxon>
        <taxon>Leptospira</taxon>
    </lineage>
</organism>
<proteinExistence type="predicted"/>
<accession>A0ABY2NAF4</accession>
<gene>
    <name evidence="1" type="ORF">EHQ90_03920</name>
</gene>
<dbReference type="Proteomes" id="UP000297422">
    <property type="component" value="Unassembled WGS sequence"/>
</dbReference>
<name>A0ABY2NAF4_9LEPT</name>
<protein>
    <recommendedName>
        <fullName evidence="3">Lipoprotein</fullName>
    </recommendedName>
</protein>
<dbReference type="RefSeq" id="WP_135684146.1">
    <property type="nucleotide sequence ID" value="NZ_RQEQ01000019.1"/>
</dbReference>
<dbReference type="EMBL" id="RQGT01000028">
    <property type="protein sequence ID" value="TGM20190.1"/>
    <property type="molecule type" value="Genomic_DNA"/>
</dbReference>
<evidence type="ECO:0000313" key="1">
    <source>
        <dbReference type="EMBL" id="TGM20190.1"/>
    </source>
</evidence>
<evidence type="ECO:0000313" key="2">
    <source>
        <dbReference type="Proteomes" id="UP000297422"/>
    </source>
</evidence>
<reference evidence="2" key="1">
    <citation type="journal article" date="2019" name="PLoS Negl. Trop. Dis.">
        <title>Revisiting the worldwide diversity of Leptospira species in the environment.</title>
        <authorList>
            <person name="Vincent A.T."/>
            <person name="Schiettekatte O."/>
            <person name="Bourhy P."/>
            <person name="Veyrier F.J."/>
            <person name="Picardeau M."/>
        </authorList>
    </citation>
    <scope>NUCLEOTIDE SEQUENCE [LARGE SCALE GENOMIC DNA]</scope>
    <source>
        <strain evidence="2">201702407</strain>
    </source>
</reference>
<evidence type="ECO:0008006" key="3">
    <source>
        <dbReference type="Google" id="ProtNLM"/>
    </source>
</evidence>
<keyword evidence="2" id="KW-1185">Reference proteome</keyword>